<feature type="compositionally biased region" description="Low complexity" evidence="2">
    <location>
        <begin position="136"/>
        <end position="146"/>
    </location>
</feature>
<gene>
    <name evidence="3" type="ORF">BLNAU_3250</name>
</gene>
<feature type="compositionally biased region" description="Basic and acidic residues" evidence="2">
    <location>
        <begin position="168"/>
        <end position="177"/>
    </location>
</feature>
<protein>
    <submittedName>
        <fullName evidence="3">Uncharacterized protein</fullName>
    </submittedName>
</protein>
<feature type="compositionally biased region" description="Basic and acidic residues" evidence="2">
    <location>
        <begin position="98"/>
        <end position="128"/>
    </location>
</feature>
<evidence type="ECO:0000256" key="1">
    <source>
        <dbReference type="SAM" id="Coils"/>
    </source>
</evidence>
<feature type="compositionally biased region" description="Polar residues" evidence="2">
    <location>
        <begin position="1"/>
        <end position="42"/>
    </location>
</feature>
<feature type="coiled-coil region" evidence="1">
    <location>
        <begin position="211"/>
        <end position="287"/>
    </location>
</feature>
<dbReference type="Proteomes" id="UP001281761">
    <property type="component" value="Unassembled WGS sequence"/>
</dbReference>
<organism evidence="3 4">
    <name type="scientific">Blattamonas nauphoetae</name>
    <dbReference type="NCBI Taxonomy" id="2049346"/>
    <lineage>
        <taxon>Eukaryota</taxon>
        <taxon>Metamonada</taxon>
        <taxon>Preaxostyla</taxon>
        <taxon>Oxymonadida</taxon>
        <taxon>Blattamonas</taxon>
    </lineage>
</organism>
<feature type="region of interest" description="Disordered" evidence="2">
    <location>
        <begin position="1"/>
        <end position="49"/>
    </location>
</feature>
<reference evidence="3 4" key="1">
    <citation type="journal article" date="2022" name="bioRxiv">
        <title>Genomics of Preaxostyla Flagellates Illuminates Evolutionary Transitions and the Path Towards Mitochondrial Loss.</title>
        <authorList>
            <person name="Novak L.V.F."/>
            <person name="Treitli S.C."/>
            <person name="Pyrih J."/>
            <person name="Halakuc P."/>
            <person name="Pipaliya S.V."/>
            <person name="Vacek V."/>
            <person name="Brzon O."/>
            <person name="Soukal P."/>
            <person name="Eme L."/>
            <person name="Dacks J.B."/>
            <person name="Karnkowska A."/>
            <person name="Elias M."/>
            <person name="Hampl V."/>
        </authorList>
    </citation>
    <scope>NUCLEOTIDE SEQUENCE [LARGE SCALE GENOMIC DNA]</scope>
    <source>
        <strain evidence="3">NAU3</strain>
        <tissue evidence="3">Gut</tissue>
    </source>
</reference>
<comment type="caution">
    <text evidence="3">The sequence shown here is derived from an EMBL/GenBank/DDBJ whole genome shotgun (WGS) entry which is preliminary data.</text>
</comment>
<accession>A0ABQ9YDH5</accession>
<keyword evidence="4" id="KW-1185">Reference proteome</keyword>
<name>A0ABQ9YDH5_9EUKA</name>
<evidence type="ECO:0000313" key="4">
    <source>
        <dbReference type="Proteomes" id="UP001281761"/>
    </source>
</evidence>
<sequence>MPPTYTNQEQSETTHQSKPISQQRYTQEDNPTSPNHLSTNPNLPLPDFPPVHLDSPLLLAQHPRNPATRFACPPTPIMSPSNHTLCAVHNWLRVANTREEGSDSEEPGERAEKNEDSTEDTRENESQLHTRRRKVNSVNLNNAVSSQPSRDTNRNETEYEADTQTDNDSEKEQSEPTRLIREIDRLTETMSDFQVLSASLPADKSTLEKSLVQTRKKMEMQREINTRLEERLDETKREVDEWIGMNKKKSHSIETFHTTLDQLTTERDTLKANLTATNQSLDESNQRIYTHSSEVSSLLSQKTELERLLSKNWLITIDT</sequence>
<evidence type="ECO:0000256" key="2">
    <source>
        <dbReference type="SAM" id="MobiDB-lite"/>
    </source>
</evidence>
<feature type="region of interest" description="Disordered" evidence="2">
    <location>
        <begin position="98"/>
        <end position="177"/>
    </location>
</feature>
<proteinExistence type="predicted"/>
<keyword evidence="1" id="KW-0175">Coiled coil</keyword>
<feature type="compositionally biased region" description="Acidic residues" evidence="2">
    <location>
        <begin position="158"/>
        <end position="167"/>
    </location>
</feature>
<dbReference type="EMBL" id="JARBJD010000014">
    <property type="protein sequence ID" value="KAK2961813.1"/>
    <property type="molecule type" value="Genomic_DNA"/>
</dbReference>
<evidence type="ECO:0000313" key="3">
    <source>
        <dbReference type="EMBL" id="KAK2961813.1"/>
    </source>
</evidence>